<dbReference type="EMBL" id="AP027452">
    <property type="protein sequence ID" value="BDY30232.1"/>
    <property type="molecule type" value="Genomic_DNA"/>
</dbReference>
<protein>
    <submittedName>
        <fullName evidence="1">Uncharacterized protein</fullName>
    </submittedName>
</protein>
<sequence length="62" mass="6922">MGSSAPPPEYDDGMAAARARLAALARAREEVAGWRDDDRAAQRRARLFDDLVEEFGRQQETT</sequence>
<evidence type="ECO:0000313" key="2">
    <source>
        <dbReference type="Proteomes" id="UP001241092"/>
    </source>
</evidence>
<name>A0AAI8TXA4_MYCME</name>
<dbReference type="Proteomes" id="UP001241092">
    <property type="component" value="Chromosome"/>
</dbReference>
<accession>A0AAI8TXA4</accession>
<gene>
    <name evidence="1" type="ORF">hbim_04175</name>
</gene>
<dbReference type="RefSeq" id="WP_276822980.1">
    <property type="nucleotide sequence ID" value="NZ_AP027452.1"/>
</dbReference>
<dbReference type="AlphaFoldDB" id="A0AAI8TXA4"/>
<organism evidence="1 2">
    <name type="scientific">Mycolicibacterium mageritense</name>
    <name type="common">Mycobacterium mageritense</name>
    <dbReference type="NCBI Taxonomy" id="53462"/>
    <lineage>
        <taxon>Bacteria</taxon>
        <taxon>Bacillati</taxon>
        <taxon>Actinomycetota</taxon>
        <taxon>Actinomycetes</taxon>
        <taxon>Mycobacteriales</taxon>
        <taxon>Mycobacteriaceae</taxon>
        <taxon>Mycolicibacterium</taxon>
    </lineage>
</organism>
<reference evidence="1" key="1">
    <citation type="submission" date="2023-03" db="EMBL/GenBank/DDBJ databases">
        <title>Draft genome sequence of a Mycolicibacterium mageritense strain H4_3_1 isolated from a hybrid biological-inorganic system reactor.</title>
        <authorList>
            <person name="Feng X."/>
            <person name="Kazama D."/>
            <person name="Sato K."/>
            <person name="Kobayashi H."/>
        </authorList>
    </citation>
    <scope>NUCLEOTIDE SEQUENCE</scope>
    <source>
        <strain evidence="1">H4_3_1</strain>
    </source>
</reference>
<evidence type="ECO:0000313" key="1">
    <source>
        <dbReference type="EMBL" id="BDY30232.1"/>
    </source>
</evidence>
<proteinExistence type="predicted"/>